<feature type="disulfide bond" evidence="7">
    <location>
        <begin position="248"/>
        <end position="259"/>
    </location>
</feature>
<evidence type="ECO:0000313" key="10">
    <source>
        <dbReference type="Proteomes" id="UP000245119"/>
    </source>
</evidence>
<feature type="non-terminal residue" evidence="9">
    <location>
        <position position="732"/>
    </location>
</feature>
<keyword evidence="5 8" id="KW-0472">Membrane</keyword>
<comment type="caution">
    <text evidence="9">The sequence shown here is derived from an EMBL/GenBank/DDBJ whole genome shotgun (WGS) entry which is preliminary data.</text>
</comment>
<proteinExistence type="predicted"/>
<keyword evidence="2" id="KW-0813">Transport</keyword>
<evidence type="ECO:0000256" key="3">
    <source>
        <dbReference type="ARBA" id="ARBA00022692"/>
    </source>
</evidence>
<feature type="transmembrane region" description="Helical" evidence="8">
    <location>
        <begin position="138"/>
        <end position="157"/>
    </location>
</feature>
<feature type="transmembrane region" description="Helical" evidence="8">
    <location>
        <begin position="194"/>
        <end position="214"/>
    </location>
</feature>
<feature type="transmembrane region" description="Helical" evidence="8">
    <location>
        <begin position="590"/>
        <end position="610"/>
    </location>
</feature>
<reference evidence="9 10" key="1">
    <citation type="submission" date="2018-04" db="EMBL/GenBank/DDBJ databases">
        <title>The genome of golden apple snail Pomacea canaliculata provides insight into stress tolerance and invasive adaptation.</title>
        <authorList>
            <person name="Liu C."/>
            <person name="Liu B."/>
            <person name="Ren Y."/>
            <person name="Zhang Y."/>
            <person name="Wang H."/>
            <person name="Li S."/>
            <person name="Jiang F."/>
            <person name="Yin L."/>
            <person name="Zhang G."/>
            <person name="Qian W."/>
            <person name="Fan W."/>
        </authorList>
    </citation>
    <scope>NUCLEOTIDE SEQUENCE [LARGE SCALE GENOMIC DNA]</scope>
    <source>
        <strain evidence="9">SZHN2017</strain>
        <tissue evidence="9">Muscle</tissue>
    </source>
</reference>
<dbReference type="PANTHER" id="PTHR11616:SF295">
    <property type="entry name" value="SODIUM: NEUROTRANSMITTER SYMPORTER FAMILY"/>
    <property type="match status" value="1"/>
</dbReference>
<evidence type="ECO:0000256" key="4">
    <source>
        <dbReference type="ARBA" id="ARBA00022989"/>
    </source>
</evidence>
<evidence type="ECO:0000256" key="7">
    <source>
        <dbReference type="PIRSR" id="PIRSR600175-2"/>
    </source>
</evidence>
<evidence type="ECO:0000256" key="6">
    <source>
        <dbReference type="PIRSR" id="PIRSR600175-1"/>
    </source>
</evidence>
<dbReference type="InterPro" id="IPR000175">
    <property type="entry name" value="Na/ntran_symport"/>
</dbReference>
<feature type="binding site" evidence="6">
    <location>
        <position position="394"/>
    </location>
    <ligand>
        <name>Na(+)</name>
        <dbReference type="ChEBI" id="CHEBI:29101"/>
        <label>1</label>
    </ligand>
</feature>
<feature type="transmembrane region" description="Helical" evidence="8">
    <location>
        <begin position="522"/>
        <end position="541"/>
    </location>
</feature>
<evidence type="ECO:0000256" key="5">
    <source>
        <dbReference type="ARBA" id="ARBA00023136"/>
    </source>
</evidence>
<dbReference type="GO" id="GO:0005886">
    <property type="term" value="C:plasma membrane"/>
    <property type="evidence" value="ECO:0007669"/>
    <property type="project" value="TreeGrafter"/>
</dbReference>
<name>A0A2T7PS02_POMCA</name>
<evidence type="ECO:0000256" key="8">
    <source>
        <dbReference type="SAM" id="Phobius"/>
    </source>
</evidence>
<dbReference type="GO" id="GO:0005283">
    <property type="term" value="F:amino acid:sodium symporter activity"/>
    <property type="evidence" value="ECO:0007669"/>
    <property type="project" value="TreeGrafter"/>
</dbReference>
<dbReference type="GO" id="GO:0089718">
    <property type="term" value="P:amino acid import across plasma membrane"/>
    <property type="evidence" value="ECO:0007669"/>
    <property type="project" value="TreeGrafter"/>
</dbReference>
<dbReference type="AlphaFoldDB" id="A0A2T7PS02"/>
<dbReference type="PROSITE" id="PS50267">
    <property type="entry name" value="NA_NEUROTRAN_SYMP_3"/>
    <property type="match status" value="1"/>
</dbReference>
<keyword evidence="10" id="KW-1185">Reference proteome</keyword>
<dbReference type="PANTHER" id="PTHR11616">
    <property type="entry name" value="SODIUM/CHLORIDE DEPENDENT TRANSPORTER"/>
    <property type="match status" value="1"/>
</dbReference>
<dbReference type="Pfam" id="PF00209">
    <property type="entry name" value="SNF"/>
    <property type="match status" value="1"/>
</dbReference>
<dbReference type="GO" id="GO:0015179">
    <property type="term" value="F:L-amino acid transmembrane transporter activity"/>
    <property type="evidence" value="ECO:0007669"/>
    <property type="project" value="TreeGrafter"/>
</dbReference>
<keyword evidence="3 8" id="KW-0812">Transmembrane</keyword>
<comment type="subcellular location">
    <subcellularLocation>
        <location evidence="1">Membrane</location>
        <topology evidence="1">Multi-pass membrane protein</topology>
    </subcellularLocation>
</comment>
<dbReference type="GO" id="GO:0046872">
    <property type="term" value="F:metal ion binding"/>
    <property type="evidence" value="ECO:0007669"/>
    <property type="project" value="UniProtKB-KW"/>
</dbReference>
<feature type="transmembrane region" description="Helical" evidence="8">
    <location>
        <begin position="333"/>
        <end position="355"/>
    </location>
</feature>
<sequence length="732" mass="81017">MPSDLVLGVPFQLGSCHASCLPLVVDRSPPCLPGSPNPVPPLWVPAQSLSCYIVSQVSQDVTDPAPFPLLDILAGKFLVGSLPQVCIGDLGPSDVEDVAQTSVDECLNLSQQAFIVSDSRQSAVWLSVSAMSHDIPPWNPLQFVMICMFTTFSTFFLPPESGLSLVAVFVSLLILCIPALFVQLKIGGYLQKGIVGSFSMFFPIWKGVGIAALLDLLLRISSLAPVVAQIGTYAFIAISDHPFVWGYCNELKIPTAAECIDDNQPQRSAKFSAREKYEFLQKSPGPSHINGFPQWHFTEIARKAEVSLMPVTLAIVWVMVFLLVGFGGRVCGWILFLLGPAALSCLLAVTGYGYAHLNMDDTLAFLQKHYRVSFDDSNQVLENWTKGFQLVMYSIPAWSAIAATMGKMCGRGRKIRNIGWLLLVMVYALISQLPPIAMAPYISNMLKKNAYVSYSVGPGLILWQMPAAFTALNIPSAYAFIFFLSAFLFSLMFLCVGCLTIVDNVVEALAGWIERKACSKVAVHLLITFIVMCVAKALGIIHTTRAGYYYSMLFDSSMYQLRFIIIMLMALGFLVVYVKQNFALLERVLMAFWFGSSALTCASLWFYTFINDYDRLFIHTSDKNTTFSAEWDVLRWVIAAFPFIGIPIGALHACFVACGEGSPVCVKLWCGITERVREHNFDQLPPPPPPEPTAPPYMYTYMDSAYPLDDVTYKMEYDPPETAITSTQQLYT</sequence>
<dbReference type="InterPro" id="IPR037272">
    <property type="entry name" value="SNS_sf"/>
</dbReference>
<evidence type="ECO:0000313" key="9">
    <source>
        <dbReference type="EMBL" id="PVD36157.1"/>
    </source>
</evidence>
<dbReference type="SUPFAM" id="SSF161070">
    <property type="entry name" value="SNF-like"/>
    <property type="match status" value="1"/>
</dbReference>
<keyword evidence="7" id="KW-1015">Disulfide bond</keyword>
<keyword evidence="6" id="KW-0915">Sodium</keyword>
<dbReference type="EMBL" id="PZQS01000002">
    <property type="protein sequence ID" value="PVD36157.1"/>
    <property type="molecule type" value="Genomic_DNA"/>
</dbReference>
<feature type="transmembrane region" description="Helical" evidence="8">
    <location>
        <begin position="418"/>
        <end position="439"/>
    </location>
</feature>
<gene>
    <name evidence="9" type="ORF">C0Q70_03131</name>
</gene>
<feature type="transmembrane region" description="Helical" evidence="8">
    <location>
        <begin position="307"/>
        <end position="326"/>
    </location>
</feature>
<feature type="transmembrane region" description="Helical" evidence="8">
    <location>
        <begin position="561"/>
        <end position="578"/>
    </location>
</feature>
<keyword evidence="6" id="KW-0479">Metal-binding</keyword>
<feature type="transmembrane region" description="Helical" evidence="8">
    <location>
        <begin position="479"/>
        <end position="502"/>
    </location>
</feature>
<dbReference type="Proteomes" id="UP000245119">
    <property type="component" value="Linkage Group LG2"/>
</dbReference>
<evidence type="ECO:0000256" key="1">
    <source>
        <dbReference type="ARBA" id="ARBA00004141"/>
    </source>
</evidence>
<protein>
    <submittedName>
        <fullName evidence="9">Uncharacterized protein</fullName>
    </submittedName>
</protein>
<dbReference type="OrthoDB" id="6125674at2759"/>
<feature type="transmembrane region" description="Helical" evidence="8">
    <location>
        <begin position="387"/>
        <end position="406"/>
    </location>
</feature>
<keyword evidence="4 8" id="KW-1133">Transmembrane helix</keyword>
<evidence type="ECO:0000256" key="2">
    <source>
        <dbReference type="ARBA" id="ARBA00022448"/>
    </source>
</evidence>
<accession>A0A2T7PS02</accession>
<organism evidence="9 10">
    <name type="scientific">Pomacea canaliculata</name>
    <name type="common">Golden apple snail</name>
    <dbReference type="NCBI Taxonomy" id="400727"/>
    <lineage>
        <taxon>Eukaryota</taxon>
        <taxon>Metazoa</taxon>
        <taxon>Spiralia</taxon>
        <taxon>Lophotrochozoa</taxon>
        <taxon>Mollusca</taxon>
        <taxon>Gastropoda</taxon>
        <taxon>Caenogastropoda</taxon>
        <taxon>Architaenioglossa</taxon>
        <taxon>Ampullarioidea</taxon>
        <taxon>Ampullariidae</taxon>
        <taxon>Pomacea</taxon>
    </lineage>
</organism>
<feature type="transmembrane region" description="Helical" evidence="8">
    <location>
        <begin position="163"/>
        <end position="182"/>
    </location>
</feature>